<evidence type="ECO:0000256" key="8">
    <source>
        <dbReference type="ARBA" id="ARBA00023150"/>
    </source>
</evidence>
<dbReference type="Pfam" id="PF00994">
    <property type="entry name" value="MoCF_biosynth"/>
    <property type="match status" value="1"/>
</dbReference>
<comment type="cofactor">
    <cofactor evidence="10">
        <name>Mg(2+)</name>
        <dbReference type="ChEBI" id="CHEBI:18420"/>
    </cofactor>
</comment>
<keyword evidence="7 10" id="KW-0500">Molybdenum</keyword>
<dbReference type="Gene3D" id="3.90.105.10">
    <property type="entry name" value="Molybdopterin biosynthesis moea protein, domain 2"/>
    <property type="match status" value="1"/>
</dbReference>
<reference evidence="12 13" key="1">
    <citation type="submission" date="2019-03" db="EMBL/GenBank/DDBJ databases">
        <title>Genomic Encyclopedia of Type Strains, Phase IV (KMG-IV): sequencing the most valuable type-strain genomes for metagenomic binning, comparative biology and taxonomic classification.</title>
        <authorList>
            <person name="Goeker M."/>
        </authorList>
    </citation>
    <scope>NUCLEOTIDE SEQUENCE [LARGE SCALE GENOMIC DNA]</scope>
    <source>
        <strain evidence="12 13">DSM 28559</strain>
    </source>
</reference>
<feature type="domain" description="MoaB/Mog" evidence="11">
    <location>
        <begin position="189"/>
        <end position="330"/>
    </location>
</feature>
<evidence type="ECO:0000256" key="4">
    <source>
        <dbReference type="ARBA" id="ARBA00010763"/>
    </source>
</evidence>
<comment type="similarity">
    <text evidence="4 10">Belongs to the MoeA family.</text>
</comment>
<accession>A0A4R2LLP3</accession>
<dbReference type="SUPFAM" id="SSF53218">
    <property type="entry name" value="Molybdenum cofactor biosynthesis proteins"/>
    <property type="match status" value="1"/>
</dbReference>
<keyword evidence="10" id="KW-0460">Magnesium</keyword>
<dbReference type="Gene3D" id="2.40.340.10">
    <property type="entry name" value="MoeA, C-terminal, domain IV"/>
    <property type="match status" value="1"/>
</dbReference>
<comment type="function">
    <text evidence="2">May be involved in the biosynthesis of molybdopterin.</text>
</comment>
<comment type="function">
    <text evidence="1 10">Catalyzes the insertion of molybdate into adenylated molybdopterin with the concomitant release of AMP.</text>
</comment>
<dbReference type="InterPro" id="IPR005110">
    <property type="entry name" value="MoeA_linker/N"/>
</dbReference>
<evidence type="ECO:0000313" key="12">
    <source>
        <dbReference type="EMBL" id="TCO86574.1"/>
    </source>
</evidence>
<evidence type="ECO:0000256" key="6">
    <source>
        <dbReference type="ARBA" id="ARBA00021108"/>
    </source>
</evidence>
<keyword evidence="8 10" id="KW-0501">Molybdenum cofactor biosynthesis</keyword>
<keyword evidence="13" id="KW-1185">Reference proteome</keyword>
<dbReference type="InterPro" id="IPR005111">
    <property type="entry name" value="MoeA_C_domain_IV"/>
</dbReference>
<dbReference type="InterPro" id="IPR008284">
    <property type="entry name" value="MoCF_biosynth_CS"/>
</dbReference>
<sequence length="410" mass="44791">MNIELLQTDTLTQAREKLYKETKNFELKIHRVACEEALGCICAKDVIAEENVPPFRRSTVDGYAIIAGDSYGAGDSNPAFYQVTGHVNIEEQALMTVDSGEAVQVQTGSMVPDGATAVLMLEYTEQYADGKIIGYKAVSEDENIIQIGEDMAVGDCLIQRGREINAKDVGMMAALGICDIEVYVPPVVTIISTGDELADIGEPLTASKIRDINSYALTAEARRMGMTVRRRLLVRDDEKEILQAVSRSTKDSDIVLLSGGSSKGNKDYTKKVLEELTGNVFTHGIAIKPGKPTILAYDRENCTVIAGLPGHPMAAMLMFRLVVIHWYCEKSGLQMPLPYMARISENVSSNQGRETCLPVQLVRRADGLIAKPIHAKSGSIRALGRADGYVRIPRNQEGLNKGALVWVEVL</sequence>
<dbReference type="Pfam" id="PF03453">
    <property type="entry name" value="MoeA_N"/>
    <property type="match status" value="1"/>
</dbReference>
<dbReference type="SUPFAM" id="SSF63867">
    <property type="entry name" value="MoeA C-terminal domain-like"/>
    <property type="match status" value="1"/>
</dbReference>
<comment type="pathway">
    <text evidence="3 10">Cofactor biosynthesis; molybdopterin biosynthesis.</text>
</comment>
<name>A0A4R2LLP3_9FIRM</name>
<proteinExistence type="inferred from homology"/>
<evidence type="ECO:0000256" key="1">
    <source>
        <dbReference type="ARBA" id="ARBA00002901"/>
    </source>
</evidence>
<comment type="catalytic activity">
    <reaction evidence="9">
        <text>adenylyl-molybdopterin + molybdate = Mo-molybdopterin + AMP + H(+)</text>
        <dbReference type="Rhea" id="RHEA:35047"/>
        <dbReference type="ChEBI" id="CHEBI:15378"/>
        <dbReference type="ChEBI" id="CHEBI:36264"/>
        <dbReference type="ChEBI" id="CHEBI:62727"/>
        <dbReference type="ChEBI" id="CHEBI:71302"/>
        <dbReference type="ChEBI" id="CHEBI:456215"/>
        <dbReference type="EC" id="2.10.1.1"/>
    </reaction>
</comment>
<dbReference type="UniPathway" id="UPA00344"/>
<dbReference type="Pfam" id="PF03454">
    <property type="entry name" value="MoeA_C"/>
    <property type="match status" value="1"/>
</dbReference>
<keyword evidence="10 12" id="KW-0808">Transferase</keyword>
<dbReference type="SUPFAM" id="SSF63882">
    <property type="entry name" value="MoeA N-terminal region -like"/>
    <property type="match status" value="1"/>
</dbReference>
<dbReference type="PROSITE" id="PS01079">
    <property type="entry name" value="MOCF_BIOSYNTHESIS_2"/>
    <property type="match status" value="1"/>
</dbReference>
<evidence type="ECO:0000259" key="11">
    <source>
        <dbReference type="SMART" id="SM00852"/>
    </source>
</evidence>
<evidence type="ECO:0000256" key="5">
    <source>
        <dbReference type="ARBA" id="ARBA00013269"/>
    </source>
</evidence>
<dbReference type="GO" id="GO:0061599">
    <property type="term" value="F:molybdopterin molybdotransferase activity"/>
    <property type="evidence" value="ECO:0007669"/>
    <property type="project" value="UniProtKB-UniRule"/>
</dbReference>
<dbReference type="NCBIfam" id="NF045515">
    <property type="entry name" value="Glp_gephyrin"/>
    <property type="match status" value="1"/>
</dbReference>
<dbReference type="EC" id="2.10.1.1" evidence="5 10"/>
<dbReference type="Gene3D" id="3.40.980.10">
    <property type="entry name" value="MoaB/Mog-like domain"/>
    <property type="match status" value="1"/>
</dbReference>
<dbReference type="Gene3D" id="2.170.190.11">
    <property type="entry name" value="Molybdopterin biosynthesis moea protein, domain 3"/>
    <property type="match status" value="1"/>
</dbReference>
<evidence type="ECO:0000256" key="9">
    <source>
        <dbReference type="ARBA" id="ARBA00047317"/>
    </source>
</evidence>
<evidence type="ECO:0000256" key="7">
    <source>
        <dbReference type="ARBA" id="ARBA00022505"/>
    </source>
</evidence>
<dbReference type="CDD" id="cd00887">
    <property type="entry name" value="MoeA"/>
    <property type="match status" value="1"/>
</dbReference>
<protein>
    <recommendedName>
        <fullName evidence="6 10">Molybdopterin molybdenumtransferase</fullName>
        <ecNumber evidence="5 10">2.10.1.1</ecNumber>
    </recommendedName>
</protein>
<dbReference type="GO" id="GO:0046872">
    <property type="term" value="F:metal ion binding"/>
    <property type="evidence" value="ECO:0007669"/>
    <property type="project" value="UniProtKB-UniRule"/>
</dbReference>
<evidence type="ECO:0000256" key="10">
    <source>
        <dbReference type="RuleBase" id="RU365090"/>
    </source>
</evidence>
<dbReference type="AlphaFoldDB" id="A0A4R2LLP3"/>
<dbReference type="OrthoDB" id="9804758at2"/>
<dbReference type="InterPro" id="IPR036135">
    <property type="entry name" value="MoeA_linker/N_sf"/>
</dbReference>
<dbReference type="InterPro" id="IPR038987">
    <property type="entry name" value="MoeA-like"/>
</dbReference>
<comment type="caution">
    <text evidence="12">The sequence shown here is derived from an EMBL/GenBank/DDBJ whole genome shotgun (WGS) entry which is preliminary data.</text>
</comment>
<dbReference type="PANTHER" id="PTHR10192:SF5">
    <property type="entry name" value="GEPHYRIN"/>
    <property type="match status" value="1"/>
</dbReference>
<dbReference type="InterPro" id="IPR036688">
    <property type="entry name" value="MoeA_C_domain_IV_sf"/>
</dbReference>
<keyword evidence="10" id="KW-0479">Metal-binding</keyword>
<dbReference type="InterPro" id="IPR036425">
    <property type="entry name" value="MoaB/Mog-like_dom_sf"/>
</dbReference>
<dbReference type="EMBL" id="SLXA01000001">
    <property type="protein sequence ID" value="TCO86574.1"/>
    <property type="molecule type" value="Genomic_DNA"/>
</dbReference>
<dbReference type="GO" id="GO:0005737">
    <property type="term" value="C:cytoplasm"/>
    <property type="evidence" value="ECO:0007669"/>
    <property type="project" value="TreeGrafter"/>
</dbReference>
<gene>
    <name evidence="12" type="ORF">EV212_101367</name>
</gene>
<dbReference type="GO" id="GO:0006777">
    <property type="term" value="P:Mo-molybdopterin cofactor biosynthetic process"/>
    <property type="evidence" value="ECO:0007669"/>
    <property type="project" value="UniProtKB-UniRule"/>
</dbReference>
<dbReference type="SMART" id="SM00852">
    <property type="entry name" value="MoCF_biosynth"/>
    <property type="match status" value="1"/>
</dbReference>
<organism evidence="12 13">
    <name type="scientific">Frisingicoccus caecimuris</name>
    <dbReference type="NCBI Taxonomy" id="1796636"/>
    <lineage>
        <taxon>Bacteria</taxon>
        <taxon>Bacillati</taxon>
        <taxon>Bacillota</taxon>
        <taxon>Clostridia</taxon>
        <taxon>Lachnospirales</taxon>
        <taxon>Lachnospiraceae</taxon>
        <taxon>Frisingicoccus</taxon>
    </lineage>
</organism>
<dbReference type="PANTHER" id="PTHR10192">
    <property type="entry name" value="MOLYBDOPTERIN BIOSYNTHESIS PROTEIN"/>
    <property type="match status" value="1"/>
</dbReference>
<evidence type="ECO:0000256" key="2">
    <source>
        <dbReference type="ARBA" id="ARBA00003487"/>
    </source>
</evidence>
<dbReference type="InterPro" id="IPR001453">
    <property type="entry name" value="MoaB/Mog_dom"/>
</dbReference>
<evidence type="ECO:0000313" key="13">
    <source>
        <dbReference type="Proteomes" id="UP000295711"/>
    </source>
</evidence>
<evidence type="ECO:0000256" key="3">
    <source>
        <dbReference type="ARBA" id="ARBA00005046"/>
    </source>
</evidence>
<dbReference type="Proteomes" id="UP000295711">
    <property type="component" value="Unassembled WGS sequence"/>
</dbReference>
<dbReference type="NCBIfam" id="TIGR00177">
    <property type="entry name" value="molyb_syn"/>
    <property type="match status" value="1"/>
</dbReference>
<dbReference type="RefSeq" id="WP_132087965.1">
    <property type="nucleotide sequence ID" value="NZ_JANKAQ010000002.1"/>
</dbReference>